<dbReference type="Pfam" id="PF19271">
    <property type="entry name" value="Nis1"/>
    <property type="match status" value="1"/>
</dbReference>
<evidence type="ECO:0000256" key="1">
    <source>
        <dbReference type="SAM" id="SignalP"/>
    </source>
</evidence>
<sequence length="151" mass="15278">MLSFKSVIALACLAASAAAQSVIIASPIANSTLLPGETFVVDVDRPDTLTGSQEVAIAIGLLSCVGLAPRSPGTCDGVNTTGNIGRVLFSGTYAPTLVGHGHADLAQNFSVQVPGNFPIGPAILSVAHFALVIGTEPFLEVVPQQVIVVGT</sequence>
<protein>
    <submittedName>
        <fullName evidence="2">Uncharacterized protein</fullName>
    </submittedName>
</protein>
<reference evidence="2" key="1">
    <citation type="journal article" date="2018" name="Genome Biol. Evol.">
        <title>Genomics and development of Lentinus tigrinus, a white-rot wood-decaying mushroom with dimorphic fruiting bodies.</title>
        <authorList>
            <person name="Wu B."/>
            <person name="Xu Z."/>
            <person name="Knudson A."/>
            <person name="Carlson A."/>
            <person name="Chen N."/>
            <person name="Kovaka S."/>
            <person name="LaButti K."/>
            <person name="Lipzen A."/>
            <person name="Pennachio C."/>
            <person name="Riley R."/>
            <person name="Schakwitz W."/>
            <person name="Umezawa K."/>
            <person name="Ohm R.A."/>
            <person name="Grigoriev I.V."/>
            <person name="Nagy L.G."/>
            <person name="Gibbons J."/>
            <person name="Hibbett D."/>
        </authorList>
    </citation>
    <scope>NUCLEOTIDE SEQUENCE [LARGE SCALE GENOMIC DNA]</scope>
    <source>
        <strain evidence="2">ALCF2SS1-6</strain>
    </source>
</reference>
<dbReference type="Proteomes" id="UP000313359">
    <property type="component" value="Unassembled WGS sequence"/>
</dbReference>
<accession>A0A5C2SGC9</accession>
<dbReference type="InterPro" id="IPR045469">
    <property type="entry name" value="Nis1"/>
</dbReference>
<dbReference type="AlphaFoldDB" id="A0A5C2SGC9"/>
<keyword evidence="3" id="KW-1185">Reference proteome</keyword>
<organism evidence="2 3">
    <name type="scientific">Lentinus tigrinus ALCF2SS1-6</name>
    <dbReference type="NCBI Taxonomy" id="1328759"/>
    <lineage>
        <taxon>Eukaryota</taxon>
        <taxon>Fungi</taxon>
        <taxon>Dikarya</taxon>
        <taxon>Basidiomycota</taxon>
        <taxon>Agaricomycotina</taxon>
        <taxon>Agaricomycetes</taxon>
        <taxon>Polyporales</taxon>
        <taxon>Polyporaceae</taxon>
        <taxon>Lentinus</taxon>
    </lineage>
</organism>
<keyword evidence="1" id="KW-0732">Signal</keyword>
<evidence type="ECO:0000313" key="2">
    <source>
        <dbReference type="EMBL" id="RPD62843.1"/>
    </source>
</evidence>
<dbReference type="EMBL" id="ML122258">
    <property type="protein sequence ID" value="RPD62843.1"/>
    <property type="molecule type" value="Genomic_DNA"/>
</dbReference>
<dbReference type="OrthoDB" id="2841294at2759"/>
<feature type="signal peptide" evidence="1">
    <location>
        <begin position="1"/>
        <end position="19"/>
    </location>
</feature>
<evidence type="ECO:0000313" key="3">
    <source>
        <dbReference type="Proteomes" id="UP000313359"/>
    </source>
</evidence>
<proteinExistence type="predicted"/>
<gene>
    <name evidence="2" type="ORF">L227DRAFT_573361</name>
</gene>
<name>A0A5C2SGC9_9APHY</name>
<feature type="chain" id="PRO_5022949959" evidence="1">
    <location>
        <begin position="20"/>
        <end position="151"/>
    </location>
</feature>